<evidence type="ECO:0000256" key="2">
    <source>
        <dbReference type="ARBA" id="ARBA00012438"/>
    </source>
</evidence>
<evidence type="ECO:0000313" key="9">
    <source>
        <dbReference type="Proteomes" id="UP000245124"/>
    </source>
</evidence>
<evidence type="ECO:0000313" key="8">
    <source>
        <dbReference type="EMBL" id="GBG22796.1"/>
    </source>
</evidence>
<keyword evidence="6" id="KW-0902">Two-component regulatory system</keyword>
<dbReference type="RefSeq" id="WP_109012841.1">
    <property type="nucleotide sequence ID" value="NZ_BDUD01000002.1"/>
</dbReference>
<keyword evidence="3" id="KW-0597">Phosphoprotein</keyword>
<reference evidence="8 9" key="1">
    <citation type="submission" date="2017-06" db="EMBL/GenBank/DDBJ databases">
        <title>Genome sequencing of cyanobaciteial culture collection at National Institute for Environmental Studies (NIES).</title>
        <authorList>
            <person name="Hirose Y."/>
            <person name="Shimura Y."/>
            <person name="Fujisawa T."/>
            <person name="Nakamura Y."/>
            <person name="Kawachi M."/>
        </authorList>
    </citation>
    <scope>NUCLEOTIDE SEQUENCE [LARGE SCALE GENOMIC DNA]</scope>
    <source>
        <strain evidence="8 9">NIES-4072</strain>
    </source>
</reference>
<organism evidence="8 9">
    <name type="scientific">Nostoc commune NIES-4072</name>
    <dbReference type="NCBI Taxonomy" id="2005467"/>
    <lineage>
        <taxon>Bacteria</taxon>
        <taxon>Bacillati</taxon>
        <taxon>Cyanobacteriota</taxon>
        <taxon>Cyanophyceae</taxon>
        <taxon>Nostocales</taxon>
        <taxon>Nostocaceae</taxon>
        <taxon>Nostoc</taxon>
    </lineage>
</organism>
<dbReference type="PROSITE" id="PS50109">
    <property type="entry name" value="HIS_KIN"/>
    <property type="match status" value="1"/>
</dbReference>
<dbReference type="PRINTS" id="PR00344">
    <property type="entry name" value="BCTRLSENSOR"/>
</dbReference>
<evidence type="ECO:0000256" key="4">
    <source>
        <dbReference type="ARBA" id="ARBA00022679"/>
    </source>
</evidence>
<keyword evidence="4" id="KW-0808">Transferase</keyword>
<evidence type="ECO:0000256" key="6">
    <source>
        <dbReference type="ARBA" id="ARBA00023012"/>
    </source>
</evidence>
<dbReference type="InterPro" id="IPR005467">
    <property type="entry name" value="His_kinase_dom"/>
</dbReference>
<gene>
    <name evidence="8" type="ORF">NIES4072_65080</name>
</gene>
<evidence type="ECO:0000256" key="5">
    <source>
        <dbReference type="ARBA" id="ARBA00022777"/>
    </source>
</evidence>
<keyword evidence="5 8" id="KW-0418">Kinase</keyword>
<dbReference type="PANTHER" id="PTHR45453:SF1">
    <property type="entry name" value="PHOSPHATE REGULON SENSOR PROTEIN PHOR"/>
    <property type="match status" value="1"/>
</dbReference>
<accession>A0A2R5FVL0</accession>
<dbReference type="GO" id="GO:0016036">
    <property type="term" value="P:cellular response to phosphate starvation"/>
    <property type="evidence" value="ECO:0007669"/>
    <property type="project" value="TreeGrafter"/>
</dbReference>
<dbReference type="CDD" id="cd00075">
    <property type="entry name" value="HATPase"/>
    <property type="match status" value="1"/>
</dbReference>
<evidence type="ECO:0000256" key="1">
    <source>
        <dbReference type="ARBA" id="ARBA00000085"/>
    </source>
</evidence>
<keyword evidence="9" id="KW-1185">Reference proteome</keyword>
<comment type="catalytic activity">
    <reaction evidence="1">
        <text>ATP + protein L-histidine = ADP + protein N-phospho-L-histidine.</text>
        <dbReference type="EC" id="2.7.13.3"/>
    </reaction>
</comment>
<dbReference type="Proteomes" id="UP000245124">
    <property type="component" value="Unassembled WGS sequence"/>
</dbReference>
<dbReference type="InterPro" id="IPR003594">
    <property type="entry name" value="HATPase_dom"/>
</dbReference>
<dbReference type="SUPFAM" id="SSF55874">
    <property type="entry name" value="ATPase domain of HSP90 chaperone/DNA topoisomerase II/histidine kinase"/>
    <property type="match status" value="1"/>
</dbReference>
<dbReference type="Gene3D" id="3.30.565.10">
    <property type="entry name" value="Histidine kinase-like ATPase, C-terminal domain"/>
    <property type="match status" value="1"/>
</dbReference>
<dbReference type="AlphaFoldDB" id="A0A2R5FVL0"/>
<dbReference type="GO" id="GO:0004721">
    <property type="term" value="F:phosphoprotein phosphatase activity"/>
    <property type="evidence" value="ECO:0007669"/>
    <property type="project" value="TreeGrafter"/>
</dbReference>
<dbReference type="EC" id="2.7.13.3" evidence="2"/>
<comment type="caution">
    <text evidence="8">The sequence shown here is derived from an EMBL/GenBank/DDBJ whole genome shotgun (WGS) entry which is preliminary data.</text>
</comment>
<feature type="domain" description="Histidine kinase" evidence="7">
    <location>
        <begin position="168"/>
        <end position="370"/>
    </location>
</feature>
<evidence type="ECO:0000259" key="7">
    <source>
        <dbReference type="PROSITE" id="PS50109"/>
    </source>
</evidence>
<name>A0A2R5FVL0_NOSCO</name>
<dbReference type="PANTHER" id="PTHR45453">
    <property type="entry name" value="PHOSPHATE REGULON SENSOR PROTEIN PHOR"/>
    <property type="match status" value="1"/>
</dbReference>
<dbReference type="InterPro" id="IPR050351">
    <property type="entry name" value="BphY/WalK/GraS-like"/>
</dbReference>
<dbReference type="EMBL" id="BDUD01000002">
    <property type="protein sequence ID" value="GBG22796.1"/>
    <property type="molecule type" value="Genomic_DNA"/>
</dbReference>
<dbReference type="SMART" id="SM00387">
    <property type="entry name" value="HATPase_c"/>
    <property type="match status" value="1"/>
</dbReference>
<dbReference type="OrthoDB" id="9815750at2"/>
<evidence type="ECO:0000256" key="3">
    <source>
        <dbReference type="ARBA" id="ARBA00022553"/>
    </source>
</evidence>
<dbReference type="GO" id="GO:0000155">
    <property type="term" value="F:phosphorelay sensor kinase activity"/>
    <property type="evidence" value="ECO:0007669"/>
    <property type="project" value="TreeGrafter"/>
</dbReference>
<dbReference type="InterPro" id="IPR036890">
    <property type="entry name" value="HATPase_C_sf"/>
</dbReference>
<dbReference type="InterPro" id="IPR004358">
    <property type="entry name" value="Sig_transdc_His_kin-like_C"/>
</dbReference>
<dbReference type="GO" id="GO:0005886">
    <property type="term" value="C:plasma membrane"/>
    <property type="evidence" value="ECO:0007669"/>
    <property type="project" value="TreeGrafter"/>
</dbReference>
<sequence>MQKSLAQMYADSSARPSSYLLGYPDIRSMCQLQVEQLATQLPSITVWSVYNDLDRGKSRIGAGYRQEQLSSYTEISYLESELWWIDSLPSLQLSELTIASSYNAYVFPFCQQGSHPEYLLVLSYQPLLPSQQQCVEQSAQLLSHYLVIYKEYSRQKAEIQLLEQALQRSEHQTRNPLALIALYAENLRLCLHTGAEQEQAKVIHETAQKLSSDLKSLLYCGQQAKLQFTSCDLRLVLAESIQDLQPWLEQKQLRVLYPNAPITLAVDRWQLKQVFDNLLSNAVSFSPEGETISWQWQIFRNEAIFQVRDRGPGVPPEALEQVFAPFYTQRPGGTGLGLAIAKKIILDHRGSLWVDNLPEGGAQFSFTLPC</sequence>
<protein>
    <recommendedName>
        <fullName evidence="2">histidine kinase</fullName>
        <ecNumber evidence="2">2.7.13.3</ecNumber>
    </recommendedName>
</protein>
<dbReference type="Pfam" id="PF02518">
    <property type="entry name" value="HATPase_c"/>
    <property type="match status" value="1"/>
</dbReference>
<proteinExistence type="predicted"/>